<accession>A0A2U2MW00</accession>
<dbReference type="GO" id="GO:0055085">
    <property type="term" value="P:transmembrane transport"/>
    <property type="evidence" value="ECO:0007669"/>
    <property type="project" value="TreeGrafter"/>
</dbReference>
<dbReference type="Pfam" id="PF01594">
    <property type="entry name" value="AI-2E_transport"/>
    <property type="match status" value="1"/>
</dbReference>
<keyword evidence="4" id="KW-1003">Cell membrane</keyword>
<keyword evidence="6 9" id="KW-1133">Transmembrane helix</keyword>
<keyword evidence="11" id="KW-1185">Reference proteome</keyword>
<dbReference type="Proteomes" id="UP000245474">
    <property type="component" value="Unassembled WGS sequence"/>
</dbReference>
<dbReference type="OrthoDB" id="5562213at2"/>
<reference evidence="10 11" key="1">
    <citation type="submission" date="2018-05" db="EMBL/GenBank/DDBJ databases">
        <title>Spiribacter halobius sp. nov., a moderately halophilic bacterium isolated from marine solar saltern.</title>
        <authorList>
            <person name="Zheng W.-S."/>
            <person name="Lu D.-C."/>
            <person name="Du Z.-J."/>
        </authorList>
    </citation>
    <scope>NUCLEOTIDE SEQUENCE [LARGE SCALE GENOMIC DNA]</scope>
    <source>
        <strain evidence="10 11">E85</strain>
    </source>
</reference>
<evidence type="ECO:0000313" key="11">
    <source>
        <dbReference type="Proteomes" id="UP000245474"/>
    </source>
</evidence>
<feature type="region of interest" description="Disordered" evidence="8">
    <location>
        <begin position="351"/>
        <end position="378"/>
    </location>
</feature>
<dbReference type="AlphaFoldDB" id="A0A2U2MW00"/>
<evidence type="ECO:0000256" key="5">
    <source>
        <dbReference type="ARBA" id="ARBA00022692"/>
    </source>
</evidence>
<dbReference type="EMBL" id="QFFI01000053">
    <property type="protein sequence ID" value="PWG61041.1"/>
    <property type="molecule type" value="Genomic_DNA"/>
</dbReference>
<feature type="transmembrane region" description="Helical" evidence="9">
    <location>
        <begin position="278"/>
        <end position="301"/>
    </location>
</feature>
<feature type="transmembrane region" description="Helical" evidence="9">
    <location>
        <begin position="37"/>
        <end position="55"/>
    </location>
</feature>
<dbReference type="GO" id="GO:0005886">
    <property type="term" value="C:plasma membrane"/>
    <property type="evidence" value="ECO:0007669"/>
    <property type="project" value="UniProtKB-SubCell"/>
</dbReference>
<evidence type="ECO:0000256" key="9">
    <source>
        <dbReference type="SAM" id="Phobius"/>
    </source>
</evidence>
<comment type="subcellular location">
    <subcellularLocation>
        <location evidence="1">Cell membrane</location>
        <topology evidence="1">Multi-pass membrane protein</topology>
    </subcellularLocation>
</comment>
<keyword evidence="7 9" id="KW-0472">Membrane</keyword>
<evidence type="ECO:0000256" key="3">
    <source>
        <dbReference type="ARBA" id="ARBA00022448"/>
    </source>
</evidence>
<dbReference type="RefSeq" id="WP_109680307.1">
    <property type="nucleotide sequence ID" value="NZ_CP086615.1"/>
</dbReference>
<sequence length="378" mass="41916">MYTVRDWIYRHLSDPQVVALTVVLLVGFGIITFFGSMLVPVFASVVLAYLLEGVVRVLARYGVPRRLAVLLIFTVFLFCLTLVLFALVPTIMRQILQLVENLPAMLEQGQAALLRLPERYPHLFSTEQISALLDGIRREAVAYARGVASSISLASVVMVLTIVVYAVLLPVLIFFFLWDKDKILGWLGRFMPRHHGLASSVWREVDLQIGNYVRGKFVEIAIVWAGSYVTFLFLNLDFAMLLALLVGLSVIIPYVGATVVTLPIAIVAYFQFGTSSEFVWVLVAYAIIQAIDANILVPVLFSEAVNLHPVAIIVAILIFGGIWGFWGVFFAIPLATVIQAVLNAWPRATDESRAAARDDEAPLRPREIKADEALAGKR</sequence>
<dbReference type="PANTHER" id="PTHR21716">
    <property type="entry name" value="TRANSMEMBRANE PROTEIN"/>
    <property type="match status" value="1"/>
</dbReference>
<name>A0A2U2MW00_9GAMM</name>
<evidence type="ECO:0000256" key="7">
    <source>
        <dbReference type="ARBA" id="ARBA00023136"/>
    </source>
</evidence>
<evidence type="ECO:0000256" key="8">
    <source>
        <dbReference type="SAM" id="MobiDB-lite"/>
    </source>
</evidence>
<keyword evidence="5 9" id="KW-0812">Transmembrane</keyword>
<feature type="transmembrane region" description="Helical" evidence="9">
    <location>
        <begin position="153"/>
        <end position="178"/>
    </location>
</feature>
<feature type="transmembrane region" description="Helical" evidence="9">
    <location>
        <begin position="12"/>
        <end position="31"/>
    </location>
</feature>
<feature type="transmembrane region" description="Helical" evidence="9">
    <location>
        <begin position="67"/>
        <end position="88"/>
    </location>
</feature>
<feature type="transmembrane region" description="Helical" evidence="9">
    <location>
        <begin position="307"/>
        <end position="332"/>
    </location>
</feature>
<keyword evidence="3" id="KW-0813">Transport</keyword>
<organism evidence="10 11">
    <name type="scientific">Sediminicurvatus halobius</name>
    <dbReference type="NCBI Taxonomy" id="2182432"/>
    <lineage>
        <taxon>Bacteria</taxon>
        <taxon>Pseudomonadati</taxon>
        <taxon>Pseudomonadota</taxon>
        <taxon>Gammaproteobacteria</taxon>
        <taxon>Chromatiales</taxon>
        <taxon>Ectothiorhodospiraceae</taxon>
        <taxon>Sediminicurvatus</taxon>
    </lineage>
</organism>
<evidence type="ECO:0000256" key="1">
    <source>
        <dbReference type="ARBA" id="ARBA00004651"/>
    </source>
</evidence>
<gene>
    <name evidence="10" type="ORF">DEM34_18490</name>
</gene>
<protein>
    <submittedName>
        <fullName evidence="10">AI-2E family transporter</fullName>
    </submittedName>
</protein>
<comment type="caution">
    <text evidence="10">The sequence shown here is derived from an EMBL/GenBank/DDBJ whole genome shotgun (WGS) entry which is preliminary data.</text>
</comment>
<evidence type="ECO:0000256" key="6">
    <source>
        <dbReference type="ARBA" id="ARBA00022989"/>
    </source>
</evidence>
<proteinExistence type="inferred from homology"/>
<feature type="transmembrane region" description="Helical" evidence="9">
    <location>
        <begin position="240"/>
        <end position="266"/>
    </location>
</feature>
<evidence type="ECO:0000313" key="10">
    <source>
        <dbReference type="EMBL" id="PWG61041.1"/>
    </source>
</evidence>
<evidence type="ECO:0000256" key="4">
    <source>
        <dbReference type="ARBA" id="ARBA00022475"/>
    </source>
</evidence>
<comment type="similarity">
    <text evidence="2">Belongs to the autoinducer-2 exporter (AI-2E) (TC 2.A.86) family.</text>
</comment>
<dbReference type="PANTHER" id="PTHR21716:SF53">
    <property type="entry name" value="PERMEASE PERM-RELATED"/>
    <property type="match status" value="1"/>
</dbReference>
<evidence type="ECO:0000256" key="2">
    <source>
        <dbReference type="ARBA" id="ARBA00009773"/>
    </source>
</evidence>
<dbReference type="InterPro" id="IPR002549">
    <property type="entry name" value="AI-2E-like"/>
</dbReference>